<feature type="transmembrane region" description="Helical" evidence="7">
    <location>
        <begin position="153"/>
        <end position="175"/>
    </location>
</feature>
<dbReference type="Pfam" id="PF01594">
    <property type="entry name" value="AI-2E_transport"/>
    <property type="match status" value="1"/>
</dbReference>
<feature type="transmembrane region" description="Helical" evidence="7">
    <location>
        <begin position="67"/>
        <end position="92"/>
    </location>
</feature>
<evidence type="ECO:0000256" key="3">
    <source>
        <dbReference type="ARBA" id="ARBA00022692"/>
    </source>
</evidence>
<evidence type="ECO:0000256" key="4">
    <source>
        <dbReference type="ARBA" id="ARBA00022989"/>
    </source>
</evidence>
<evidence type="ECO:0000313" key="9">
    <source>
        <dbReference type="Proteomes" id="UP000001353"/>
    </source>
</evidence>
<feature type="transmembrane region" description="Helical" evidence="7">
    <location>
        <begin position="15"/>
        <end position="32"/>
    </location>
</feature>
<keyword evidence="4 7" id="KW-1133">Transmembrane helix</keyword>
<sequence length="373" mass="40790">MQDLSTTPDNRRVDLTRLALVAVGASATVWLLESGTPVFLPLVFALVVGVVFAPLSNFFDRLGAPPVVGALAVLITVLSVITLGVFLFYPVVAEFMTRVPFMWTELQQSLSGLKSTMENVENVQNQVAITLAPEGSAEMEAPGTVAVPTVAGILSYLPSFAAQIMVFVGILYFFLLTKLELYKYIASVTTHLSEKVLRRAEVEVSRYFLAITAINACFGALVSLMLSAYGMPNAAYWGLGAFLVNYVLYLGPISFAIVLLLGGLIVFDGAMSVLPALTYMLMNMTEGQFVTPTFVGKQMSVNPLLIFTSLVFWLWIWGPVGGIIAIPLLVWLRQINKEMHGRDPIQGDRDESRDLLAKTGRNSKPEMQYDVAE</sequence>
<keyword evidence="5 7" id="KW-0472">Membrane</keyword>
<evidence type="ECO:0000256" key="2">
    <source>
        <dbReference type="ARBA" id="ARBA00009773"/>
    </source>
</evidence>
<evidence type="ECO:0008006" key="10">
    <source>
        <dbReference type="Google" id="ProtNLM"/>
    </source>
</evidence>
<dbReference type="STRING" id="391595.RLO149_c001030"/>
<feature type="compositionally biased region" description="Basic and acidic residues" evidence="6">
    <location>
        <begin position="343"/>
        <end position="356"/>
    </location>
</feature>
<feature type="transmembrane region" description="Helical" evidence="7">
    <location>
        <begin position="38"/>
        <end position="55"/>
    </location>
</feature>
<dbReference type="GO" id="GO:0055085">
    <property type="term" value="P:transmembrane transport"/>
    <property type="evidence" value="ECO:0007669"/>
    <property type="project" value="TreeGrafter"/>
</dbReference>
<dbReference type="GO" id="GO:0016020">
    <property type="term" value="C:membrane"/>
    <property type="evidence" value="ECO:0007669"/>
    <property type="project" value="UniProtKB-SubCell"/>
</dbReference>
<evidence type="ECO:0000256" key="5">
    <source>
        <dbReference type="ARBA" id="ARBA00023136"/>
    </source>
</evidence>
<dbReference type="Proteomes" id="UP000001353">
    <property type="component" value="Chromosome"/>
</dbReference>
<keyword evidence="3 7" id="KW-0812">Transmembrane</keyword>
<dbReference type="InterPro" id="IPR002549">
    <property type="entry name" value="AI-2E-like"/>
</dbReference>
<dbReference type="HOGENOM" id="CLU_031275_0_1_5"/>
<evidence type="ECO:0000256" key="7">
    <source>
        <dbReference type="SAM" id="Phobius"/>
    </source>
</evidence>
<name>F7ZEQ4_ROSLO</name>
<reference evidence="8 9" key="1">
    <citation type="journal article" date="2011" name="BMC Genomics">
        <title>Comparative genome analysis and genome-guided physiological analysis of Roseobacter litoralis.</title>
        <authorList>
            <person name="Kalhoefer D."/>
            <person name="Thole S."/>
            <person name="Voget S."/>
            <person name="Lehmann R."/>
            <person name="Liesegang H."/>
            <person name="Wollher A."/>
            <person name="Daniel R."/>
            <person name="Simon M."/>
            <person name="Brinkhoff T."/>
        </authorList>
    </citation>
    <scope>NUCLEOTIDE SEQUENCE [LARGE SCALE GENOMIC DNA]</scope>
    <source>
        <strain evidence="9">ATCC 49566 / DSM 6996 / JCM 21268 / NBRC 15278 / OCh 149</strain>
    </source>
</reference>
<dbReference type="eggNOG" id="COG0628">
    <property type="taxonomic scope" value="Bacteria"/>
</dbReference>
<comment type="similarity">
    <text evidence="2">Belongs to the autoinducer-2 exporter (AI-2E) (TC 2.A.86) family.</text>
</comment>
<dbReference type="PANTHER" id="PTHR21716:SF16">
    <property type="entry name" value="BLL1467 PROTEIN"/>
    <property type="match status" value="1"/>
</dbReference>
<evidence type="ECO:0000313" key="8">
    <source>
        <dbReference type="EMBL" id="AEI92135.1"/>
    </source>
</evidence>
<dbReference type="EMBL" id="CP002623">
    <property type="protein sequence ID" value="AEI92135.1"/>
    <property type="molecule type" value="Genomic_DNA"/>
</dbReference>
<feature type="transmembrane region" description="Helical" evidence="7">
    <location>
        <begin position="207"/>
        <end position="228"/>
    </location>
</feature>
<accession>F7ZEQ4</accession>
<feature type="region of interest" description="Disordered" evidence="6">
    <location>
        <begin position="343"/>
        <end position="373"/>
    </location>
</feature>
<evidence type="ECO:0000256" key="1">
    <source>
        <dbReference type="ARBA" id="ARBA00004141"/>
    </source>
</evidence>
<dbReference type="PANTHER" id="PTHR21716">
    <property type="entry name" value="TRANSMEMBRANE PROTEIN"/>
    <property type="match status" value="1"/>
</dbReference>
<organism evidence="8 9">
    <name type="scientific">Roseobacter litoralis (strain ATCC 49566 / DSM 6996 / JCM 21268 / NBRC 15278 / OCh 149)</name>
    <dbReference type="NCBI Taxonomy" id="391595"/>
    <lineage>
        <taxon>Bacteria</taxon>
        <taxon>Pseudomonadati</taxon>
        <taxon>Pseudomonadota</taxon>
        <taxon>Alphaproteobacteria</taxon>
        <taxon>Rhodobacterales</taxon>
        <taxon>Roseobacteraceae</taxon>
        <taxon>Roseobacter</taxon>
    </lineage>
</organism>
<dbReference type="AlphaFoldDB" id="F7ZEQ4"/>
<keyword evidence="9" id="KW-1185">Reference proteome</keyword>
<dbReference type="RefSeq" id="WP_013960079.1">
    <property type="nucleotide sequence ID" value="NC_015730.1"/>
</dbReference>
<proteinExistence type="inferred from homology"/>
<protein>
    <recommendedName>
        <fullName evidence="10">AI-2E family transporter</fullName>
    </recommendedName>
</protein>
<feature type="transmembrane region" description="Helical" evidence="7">
    <location>
        <begin position="304"/>
        <end position="332"/>
    </location>
</feature>
<evidence type="ECO:0000256" key="6">
    <source>
        <dbReference type="SAM" id="MobiDB-lite"/>
    </source>
</evidence>
<dbReference type="OrthoDB" id="9799225at2"/>
<dbReference type="KEGG" id="rli:RLO149_c001030"/>
<gene>
    <name evidence="8" type="ordered locus">RLO149_c001030</name>
</gene>
<comment type="subcellular location">
    <subcellularLocation>
        <location evidence="1">Membrane</location>
        <topology evidence="1">Multi-pass membrane protein</topology>
    </subcellularLocation>
</comment>